<proteinExistence type="predicted"/>
<dbReference type="EMBL" id="JABSTR010000008">
    <property type="protein sequence ID" value="KAH9377834.1"/>
    <property type="molecule type" value="Genomic_DNA"/>
</dbReference>
<sequence>MGESDRIHLLHRFPISRLTYHLPFTPLTQTQHAQLNGLIRKAYRHALLLPPHASTTCLTAMGLHNTTQELIEAQRSSQILRLSRSSTVHHILASLNINPI</sequence>
<comment type="caution">
    <text evidence="1">The sequence shown here is derived from an EMBL/GenBank/DDBJ whole genome shotgun (WGS) entry which is preliminary data.</text>
</comment>
<reference evidence="1 2" key="1">
    <citation type="journal article" date="2020" name="Cell">
        <title>Large-Scale Comparative Analyses of Tick Genomes Elucidate Their Genetic Diversity and Vector Capacities.</title>
        <authorList>
            <consortium name="Tick Genome and Microbiome Consortium (TIGMIC)"/>
            <person name="Jia N."/>
            <person name="Wang J."/>
            <person name="Shi W."/>
            <person name="Du L."/>
            <person name="Sun Y."/>
            <person name="Zhan W."/>
            <person name="Jiang J.F."/>
            <person name="Wang Q."/>
            <person name="Zhang B."/>
            <person name="Ji P."/>
            <person name="Bell-Sakyi L."/>
            <person name="Cui X.M."/>
            <person name="Yuan T.T."/>
            <person name="Jiang B.G."/>
            <person name="Yang W.F."/>
            <person name="Lam T.T."/>
            <person name="Chang Q.C."/>
            <person name="Ding S.J."/>
            <person name="Wang X.J."/>
            <person name="Zhu J.G."/>
            <person name="Ruan X.D."/>
            <person name="Zhao L."/>
            <person name="Wei J.T."/>
            <person name="Ye R.Z."/>
            <person name="Que T.C."/>
            <person name="Du C.H."/>
            <person name="Zhou Y.H."/>
            <person name="Cheng J.X."/>
            <person name="Dai P.F."/>
            <person name="Guo W.B."/>
            <person name="Han X.H."/>
            <person name="Huang E.J."/>
            <person name="Li L.F."/>
            <person name="Wei W."/>
            <person name="Gao Y.C."/>
            <person name="Liu J.Z."/>
            <person name="Shao H.Z."/>
            <person name="Wang X."/>
            <person name="Wang C.C."/>
            <person name="Yang T.C."/>
            <person name="Huo Q.B."/>
            <person name="Li W."/>
            <person name="Chen H.Y."/>
            <person name="Chen S.E."/>
            <person name="Zhou L.G."/>
            <person name="Ni X.B."/>
            <person name="Tian J.H."/>
            <person name="Sheng Y."/>
            <person name="Liu T."/>
            <person name="Pan Y.S."/>
            <person name="Xia L.Y."/>
            <person name="Li J."/>
            <person name="Zhao F."/>
            <person name="Cao W.C."/>
        </authorList>
    </citation>
    <scope>NUCLEOTIDE SEQUENCE [LARGE SCALE GENOMIC DNA]</scope>
    <source>
        <strain evidence="1">HaeL-2018</strain>
    </source>
</reference>
<evidence type="ECO:0000313" key="2">
    <source>
        <dbReference type="Proteomes" id="UP000821853"/>
    </source>
</evidence>
<accession>A0A9J6GR24</accession>
<dbReference type="VEuPathDB" id="VectorBase:HLOH_058150"/>
<gene>
    <name evidence="1" type="ORF">HPB48_006507</name>
</gene>
<name>A0A9J6GR24_HAELO</name>
<dbReference type="AlphaFoldDB" id="A0A9J6GR24"/>
<keyword evidence="2" id="KW-1185">Reference proteome</keyword>
<evidence type="ECO:0008006" key="3">
    <source>
        <dbReference type="Google" id="ProtNLM"/>
    </source>
</evidence>
<organism evidence="1 2">
    <name type="scientific">Haemaphysalis longicornis</name>
    <name type="common">Bush tick</name>
    <dbReference type="NCBI Taxonomy" id="44386"/>
    <lineage>
        <taxon>Eukaryota</taxon>
        <taxon>Metazoa</taxon>
        <taxon>Ecdysozoa</taxon>
        <taxon>Arthropoda</taxon>
        <taxon>Chelicerata</taxon>
        <taxon>Arachnida</taxon>
        <taxon>Acari</taxon>
        <taxon>Parasitiformes</taxon>
        <taxon>Ixodida</taxon>
        <taxon>Ixodoidea</taxon>
        <taxon>Ixodidae</taxon>
        <taxon>Haemaphysalinae</taxon>
        <taxon>Haemaphysalis</taxon>
    </lineage>
</organism>
<evidence type="ECO:0000313" key="1">
    <source>
        <dbReference type="EMBL" id="KAH9377834.1"/>
    </source>
</evidence>
<protein>
    <recommendedName>
        <fullName evidence="3">Tick transposon</fullName>
    </recommendedName>
</protein>
<dbReference type="Proteomes" id="UP000821853">
    <property type="component" value="Unassembled WGS sequence"/>
</dbReference>